<keyword evidence="6 7" id="KW-0472">Membrane</keyword>
<evidence type="ECO:0000256" key="2">
    <source>
        <dbReference type="ARBA" id="ARBA00022448"/>
    </source>
</evidence>
<keyword evidence="2" id="KW-0813">Transport</keyword>
<evidence type="ECO:0000313" key="10">
    <source>
        <dbReference type="EMBL" id="STO16904.1"/>
    </source>
</evidence>
<dbReference type="InterPro" id="IPR003838">
    <property type="entry name" value="ABC3_permease_C"/>
</dbReference>
<dbReference type="Pfam" id="PF02687">
    <property type="entry name" value="FtsX"/>
    <property type="match status" value="1"/>
</dbReference>
<evidence type="ECO:0000313" key="9">
    <source>
        <dbReference type="EMBL" id="NMX02477.1"/>
    </source>
</evidence>
<feature type="domain" description="ABC3 transporter permease C-terminal" evidence="8">
    <location>
        <begin position="277"/>
        <end position="397"/>
    </location>
</feature>
<comment type="subcellular location">
    <subcellularLocation>
        <location evidence="1">Cell membrane</location>
        <topology evidence="1">Multi-pass membrane protein</topology>
    </subcellularLocation>
</comment>
<reference evidence="9 12" key="2">
    <citation type="submission" date="2020-04" db="EMBL/GenBank/DDBJ databases">
        <title>Antimicrobial susceptibility and clonality of vaginal-derived multi-drug resistant Mobiluncus isolates in China.</title>
        <authorList>
            <person name="Zhang X."/>
        </authorList>
    </citation>
    <scope>NUCLEOTIDE SEQUENCE [LARGE SCALE GENOMIC DNA]</scope>
    <source>
        <strain evidence="9 12">12</strain>
    </source>
</reference>
<dbReference type="RefSeq" id="WP_004011864.1">
    <property type="nucleotide sequence ID" value="NZ_CAMXYF010000002.1"/>
</dbReference>
<protein>
    <submittedName>
        <fullName evidence="9">ABC transporter permease</fullName>
    </submittedName>
    <submittedName>
        <fullName evidence="10">FtsX-like permease family</fullName>
    </submittedName>
</protein>
<dbReference type="PANTHER" id="PTHR43738:SF1">
    <property type="entry name" value="HEMIN TRANSPORT SYSTEM PERMEASE PROTEIN HRTB-RELATED"/>
    <property type="match status" value="1"/>
</dbReference>
<dbReference type="InterPro" id="IPR051125">
    <property type="entry name" value="ABC-4/HrtB_transporter"/>
</dbReference>
<evidence type="ECO:0000313" key="12">
    <source>
        <dbReference type="Proteomes" id="UP000575397"/>
    </source>
</evidence>
<evidence type="ECO:0000256" key="6">
    <source>
        <dbReference type="ARBA" id="ARBA00023136"/>
    </source>
</evidence>
<feature type="transmembrane region" description="Helical" evidence="7">
    <location>
        <begin position="21"/>
        <end position="46"/>
    </location>
</feature>
<feature type="transmembrane region" description="Helical" evidence="7">
    <location>
        <begin position="368"/>
        <end position="390"/>
    </location>
</feature>
<dbReference type="OrthoDB" id="6313at2"/>
<evidence type="ECO:0000259" key="8">
    <source>
        <dbReference type="Pfam" id="PF02687"/>
    </source>
</evidence>
<evidence type="ECO:0000256" key="5">
    <source>
        <dbReference type="ARBA" id="ARBA00022989"/>
    </source>
</evidence>
<dbReference type="EMBL" id="JABCUS010000001">
    <property type="protein sequence ID" value="NMX02477.1"/>
    <property type="molecule type" value="Genomic_DNA"/>
</dbReference>
<evidence type="ECO:0000256" key="1">
    <source>
        <dbReference type="ARBA" id="ARBA00004651"/>
    </source>
</evidence>
<sequence>MSKVGQVRFGRLAEANLRRKSFWTGVLITIVGVLTVAFFSTSFLSISLHQGLENLKLRMGADLMVVPKGANEAAEGAILGAGPQTFYFDRSIEDKIRHAKGVKQVTSQTFISSLSAPCCAYKVQIIGFDPKTDFVIEPWIATQYDGKLKTGDVITGSSVFPEANGKIKLFNNEFPVVAQLAETGTNLDNSVFVNQETAHMMIRYAQEVNHPVKPSGNIDDIISTVLINVDTHYRPQRVMEFINRIPQLKDVGVIYPADSTSRLKMSLSGVTLYVSVSMAVLWVIGLVILVAVFSSSANERKKEFASLRVIGATKAMLRHLVAKEALMVGTAGGIGGIVVALAVLYPFTRAIRNQLGMPYLQASPLQSLIIGVVCLVGALVVSLLAGTLSVTKMLRTETYLTLRQGE</sequence>
<accession>A0A2X1S0L1</accession>
<feature type="transmembrane region" description="Helical" evidence="7">
    <location>
        <begin position="270"/>
        <end position="293"/>
    </location>
</feature>
<evidence type="ECO:0000256" key="3">
    <source>
        <dbReference type="ARBA" id="ARBA00022475"/>
    </source>
</evidence>
<gene>
    <name evidence="9" type="ORF">HHJ77_00635</name>
    <name evidence="10" type="ORF">NCTC11819_01483</name>
</gene>
<dbReference type="Proteomes" id="UP000575397">
    <property type="component" value="Unassembled WGS sequence"/>
</dbReference>
<proteinExistence type="predicted"/>
<dbReference type="GO" id="GO:0005886">
    <property type="term" value="C:plasma membrane"/>
    <property type="evidence" value="ECO:0007669"/>
    <property type="project" value="UniProtKB-SubCell"/>
</dbReference>
<evidence type="ECO:0000256" key="7">
    <source>
        <dbReference type="SAM" id="Phobius"/>
    </source>
</evidence>
<feature type="transmembrane region" description="Helical" evidence="7">
    <location>
        <begin position="325"/>
        <end position="348"/>
    </location>
</feature>
<evidence type="ECO:0000256" key="4">
    <source>
        <dbReference type="ARBA" id="ARBA00022692"/>
    </source>
</evidence>
<evidence type="ECO:0000313" key="11">
    <source>
        <dbReference type="Proteomes" id="UP000255284"/>
    </source>
</evidence>
<dbReference type="EMBL" id="UGGQ01000006">
    <property type="protein sequence ID" value="STO16904.1"/>
    <property type="molecule type" value="Genomic_DNA"/>
</dbReference>
<reference evidence="10 11" key="1">
    <citation type="submission" date="2018-06" db="EMBL/GenBank/DDBJ databases">
        <authorList>
            <consortium name="Pathogen Informatics"/>
            <person name="Doyle S."/>
        </authorList>
    </citation>
    <scope>NUCLEOTIDE SEQUENCE [LARGE SCALE GENOMIC DNA]</scope>
    <source>
        <strain evidence="10 11">NCTC11819</strain>
    </source>
</reference>
<keyword evidence="3" id="KW-1003">Cell membrane</keyword>
<dbReference type="Proteomes" id="UP000255284">
    <property type="component" value="Unassembled WGS sequence"/>
</dbReference>
<dbReference type="AlphaFoldDB" id="A0A2X1S0L1"/>
<name>A0A2X1S0L1_9ACTO</name>
<organism evidence="10 11">
    <name type="scientific">Mobiluncus mulieris</name>
    <dbReference type="NCBI Taxonomy" id="2052"/>
    <lineage>
        <taxon>Bacteria</taxon>
        <taxon>Bacillati</taxon>
        <taxon>Actinomycetota</taxon>
        <taxon>Actinomycetes</taxon>
        <taxon>Actinomycetales</taxon>
        <taxon>Actinomycetaceae</taxon>
        <taxon>Mobiluncus</taxon>
    </lineage>
</organism>
<keyword evidence="5 7" id="KW-1133">Transmembrane helix</keyword>
<dbReference type="GeneID" id="61168462"/>
<comment type="caution">
    <text evidence="10">The sequence shown here is derived from an EMBL/GenBank/DDBJ whole genome shotgun (WGS) entry which is preliminary data.</text>
</comment>
<dbReference type="PANTHER" id="PTHR43738">
    <property type="entry name" value="ABC TRANSPORTER, MEMBRANE PROTEIN"/>
    <property type="match status" value="1"/>
</dbReference>
<keyword evidence="4 7" id="KW-0812">Transmembrane</keyword>